<comment type="similarity">
    <text evidence="3">Belongs to the glycogen phosphorylase family.</text>
</comment>
<comment type="caution">
    <text evidence="13">The sequence shown here is derived from an EMBL/GenBank/DDBJ whole genome shotgun (WGS) entry which is preliminary data.</text>
</comment>
<dbReference type="AlphaFoldDB" id="A0A852RIZ6"/>
<dbReference type="GO" id="GO:0005975">
    <property type="term" value="P:carbohydrate metabolic process"/>
    <property type="evidence" value="ECO:0007669"/>
    <property type="project" value="InterPro"/>
</dbReference>
<evidence type="ECO:0000256" key="9">
    <source>
        <dbReference type="ARBA" id="ARBA00023277"/>
    </source>
</evidence>
<dbReference type="Pfam" id="PF11897">
    <property type="entry name" value="DUF3417"/>
    <property type="match status" value="1"/>
</dbReference>
<keyword evidence="8 11" id="KW-0663">Pyridoxal phosphate</keyword>
<dbReference type="InterPro" id="IPR035090">
    <property type="entry name" value="Pyridoxal_P_attach_site"/>
</dbReference>
<proteinExistence type="inferred from homology"/>
<dbReference type="Proteomes" id="UP000582231">
    <property type="component" value="Unassembled WGS sequence"/>
</dbReference>
<keyword evidence="9" id="KW-0119">Carbohydrate metabolism</keyword>
<reference evidence="13 14" key="1">
    <citation type="submission" date="2020-07" db="EMBL/GenBank/DDBJ databases">
        <title>Sequencing the genomes of 1000 actinobacteria strains.</title>
        <authorList>
            <person name="Klenk H.-P."/>
        </authorList>
    </citation>
    <scope>NUCLEOTIDE SEQUENCE [LARGE SCALE GENOMIC DNA]</scope>
    <source>
        <strain evidence="13 14">DSM 19082</strain>
    </source>
</reference>
<evidence type="ECO:0000313" key="13">
    <source>
        <dbReference type="EMBL" id="NYD28840.1"/>
    </source>
</evidence>
<dbReference type="InterPro" id="IPR000811">
    <property type="entry name" value="Glyco_trans_35"/>
</dbReference>
<feature type="domain" description="DUF3417" evidence="12">
    <location>
        <begin position="13"/>
        <end position="125"/>
    </location>
</feature>
<dbReference type="PROSITE" id="PS00102">
    <property type="entry name" value="PHOSPHORYLASE"/>
    <property type="match status" value="1"/>
</dbReference>
<evidence type="ECO:0000256" key="1">
    <source>
        <dbReference type="ARBA" id="ARBA00001275"/>
    </source>
</evidence>
<name>A0A852RIZ6_9ACTN</name>
<dbReference type="Pfam" id="PF00343">
    <property type="entry name" value="Phosphorylase"/>
    <property type="match status" value="1"/>
</dbReference>
<dbReference type="SUPFAM" id="SSF53756">
    <property type="entry name" value="UDP-Glycosyltransferase/glycogen phosphorylase"/>
    <property type="match status" value="1"/>
</dbReference>
<dbReference type="PIRSF" id="PIRSF000460">
    <property type="entry name" value="Pprylas_GlgP"/>
    <property type="match status" value="1"/>
</dbReference>
<dbReference type="Gene3D" id="3.40.50.2000">
    <property type="entry name" value="Glycogen Phosphorylase B"/>
    <property type="match status" value="3"/>
</dbReference>
<evidence type="ECO:0000259" key="12">
    <source>
        <dbReference type="Pfam" id="PF11897"/>
    </source>
</evidence>
<dbReference type="EMBL" id="JACCBF010000001">
    <property type="protein sequence ID" value="NYD28840.1"/>
    <property type="molecule type" value="Genomic_DNA"/>
</dbReference>
<sequence length="861" mass="94739">MRAIRRFTVRPVLPDALASLGELAANLRWSWHPPTQALFETIDAGLWQESGHDPLRMLGEVSAERWAELVADDDYVRRVAHARADLASYLSEDRWYQRARAAEPDRTWPTSIAYFSPEYGITAVLPQYSGGLGILAGDHLKAASDLGVPIVGVGLLYRHGYFKQALSRDGWQQESYPVLDPDELPLSLLHEHDGSRTTIAIRMPDGPDLLARVFVASVGRVPLLLLDTDVEENPEAYRLVTDRLYGGNTEHRLRQELLLGVGGVRALRAYSRITGAPAPEVFHTNEGHAGFLGVERIRELTAESDVDFATALEAGRASTVFTTHTPVPAGIDRFPRTLVEQYLGEHGATPGVPVDQVLALGAEDYDGGDPGVFNMAVMGFRLAQRANGVSQLHGHVSRGMFNGLWPAFDEAEVPITSITNGVHAPTWVAPEVVALAEAQGADYHGDDTGAFWAAFDKVPGPDVWRTKRALRERLVDDARRRLRKSWEKRGASPAELGWIDDALDPDVLTIGFARRVPSYKRLTLMLRDPDRLKALLLHPERPVQLVVAGKAHPADDGGKRLIQELVRFADAEDVRHRIVFLPNYDIALAQPLYPGCDVWLNNPLRPYEACGTSGMKAALNGGLNLSILDGWWDEWYEPEFGWPIPSADGLEDYSDQRDDLEAAALYDLIENEVAPRFYDHDHEGVPAGWVEMLRHTWANLGPKVLATRMVRDYVEKLYAPAAHNARALAAVENGARDLAQWKAHVRGAWPGVRVEHVEAEGIGDVAEVGAVLHVRSYVALGELSPQDVEVQLVHGRVDAEDDIVAASVVPLRLVESYDGGRHRFDGEVALGRSGPFGYTVRVLPANPLLVAPAELGVVALA</sequence>
<dbReference type="InterPro" id="IPR052182">
    <property type="entry name" value="Glycogen/Maltodextrin_Phosph"/>
</dbReference>
<keyword evidence="5" id="KW-0021">Allosteric enzyme</keyword>
<dbReference type="InterPro" id="IPR024517">
    <property type="entry name" value="Glycogen_phosphorylase_DUF3417"/>
</dbReference>
<comment type="catalytic activity">
    <reaction evidence="1">
        <text>[(1-&gt;4)-alpha-D-glucosyl](n) + phosphate = [(1-&gt;4)-alpha-D-glucosyl](n-1) + alpha-D-glucose 1-phosphate</text>
        <dbReference type="Rhea" id="RHEA:41732"/>
        <dbReference type="Rhea" id="RHEA-COMP:9584"/>
        <dbReference type="Rhea" id="RHEA-COMP:9586"/>
        <dbReference type="ChEBI" id="CHEBI:15444"/>
        <dbReference type="ChEBI" id="CHEBI:43474"/>
        <dbReference type="ChEBI" id="CHEBI:58601"/>
        <dbReference type="EC" id="2.4.1.1"/>
    </reaction>
</comment>
<dbReference type="PANTHER" id="PTHR42655">
    <property type="entry name" value="GLYCOGEN PHOSPHORYLASE"/>
    <property type="match status" value="1"/>
</dbReference>
<evidence type="ECO:0000256" key="5">
    <source>
        <dbReference type="ARBA" id="ARBA00022533"/>
    </source>
</evidence>
<evidence type="ECO:0000256" key="8">
    <source>
        <dbReference type="ARBA" id="ARBA00022898"/>
    </source>
</evidence>
<accession>A0A852RIZ6</accession>
<evidence type="ECO:0000256" key="7">
    <source>
        <dbReference type="ARBA" id="ARBA00022679"/>
    </source>
</evidence>
<keyword evidence="6 13" id="KW-0328">Glycosyltransferase</keyword>
<dbReference type="GO" id="GO:0008184">
    <property type="term" value="F:glycogen phosphorylase activity"/>
    <property type="evidence" value="ECO:0007669"/>
    <property type="project" value="InterPro"/>
</dbReference>
<keyword evidence="14" id="KW-1185">Reference proteome</keyword>
<dbReference type="InterPro" id="IPR011834">
    <property type="entry name" value="Agluc_phsphrylas"/>
</dbReference>
<keyword evidence="7 13" id="KW-0808">Transferase</keyword>
<gene>
    <name evidence="13" type="ORF">BJ958_000386</name>
</gene>
<protein>
    <recommendedName>
        <fullName evidence="4">glycogen phosphorylase</fullName>
        <ecNumber evidence="4">2.4.1.1</ecNumber>
    </recommendedName>
</protein>
<organism evidence="13 14">
    <name type="scientific">Nocardioides kongjuensis</name>
    <dbReference type="NCBI Taxonomy" id="349522"/>
    <lineage>
        <taxon>Bacteria</taxon>
        <taxon>Bacillati</taxon>
        <taxon>Actinomycetota</taxon>
        <taxon>Actinomycetes</taxon>
        <taxon>Propionibacteriales</taxon>
        <taxon>Nocardioidaceae</taxon>
        <taxon>Nocardioides</taxon>
    </lineage>
</organism>
<evidence type="ECO:0000256" key="6">
    <source>
        <dbReference type="ARBA" id="ARBA00022676"/>
    </source>
</evidence>
<comment type="cofactor">
    <cofactor evidence="2">
        <name>pyridoxal 5'-phosphate</name>
        <dbReference type="ChEBI" id="CHEBI:597326"/>
    </cofactor>
</comment>
<dbReference type="RefSeq" id="WP_179725054.1">
    <property type="nucleotide sequence ID" value="NZ_BAABEF010000001.1"/>
</dbReference>
<evidence type="ECO:0000313" key="14">
    <source>
        <dbReference type="Proteomes" id="UP000582231"/>
    </source>
</evidence>
<evidence type="ECO:0000256" key="4">
    <source>
        <dbReference type="ARBA" id="ARBA00012591"/>
    </source>
</evidence>
<evidence type="ECO:0000256" key="3">
    <source>
        <dbReference type="ARBA" id="ARBA00006047"/>
    </source>
</evidence>
<dbReference type="GO" id="GO:0030170">
    <property type="term" value="F:pyridoxal phosphate binding"/>
    <property type="evidence" value="ECO:0007669"/>
    <property type="project" value="InterPro"/>
</dbReference>
<dbReference type="EC" id="2.4.1.1" evidence="4"/>
<feature type="modified residue" description="N6-(pyridoxal phosphate)lysine" evidence="11">
    <location>
        <position position="616"/>
    </location>
</feature>
<evidence type="ECO:0000256" key="2">
    <source>
        <dbReference type="ARBA" id="ARBA00001933"/>
    </source>
</evidence>
<dbReference type="PANTHER" id="PTHR42655:SF1">
    <property type="entry name" value="GLYCOGEN PHOSPHORYLASE"/>
    <property type="match status" value="1"/>
</dbReference>
<dbReference type="NCBIfam" id="TIGR02094">
    <property type="entry name" value="more_P_ylases"/>
    <property type="match status" value="1"/>
</dbReference>
<comment type="function">
    <text evidence="10">Phosphorylase is an important allosteric enzyme in carbohydrate metabolism. Enzymes from different sources differ in their regulatory mechanisms and in their natural substrates. However, all known phosphorylases share catalytic and structural properties.</text>
</comment>
<evidence type="ECO:0000256" key="11">
    <source>
        <dbReference type="PIRSR" id="PIRSR000460-1"/>
    </source>
</evidence>
<evidence type="ECO:0000256" key="10">
    <source>
        <dbReference type="ARBA" id="ARBA00025174"/>
    </source>
</evidence>